<protein>
    <submittedName>
        <fullName evidence="1">Uncharacterized protein</fullName>
    </submittedName>
</protein>
<gene>
    <name evidence="1" type="ORF">SAMN05216206_2757</name>
</gene>
<proteinExistence type="predicted"/>
<evidence type="ECO:0000313" key="1">
    <source>
        <dbReference type="EMBL" id="SFI69133.1"/>
    </source>
</evidence>
<name>A0A1I3K9I1_9PSED</name>
<keyword evidence="2" id="KW-1185">Reference proteome</keyword>
<organism evidence="1 2">
    <name type="scientific">Pseudomonas guineae</name>
    <dbReference type="NCBI Taxonomy" id="425504"/>
    <lineage>
        <taxon>Bacteria</taxon>
        <taxon>Pseudomonadati</taxon>
        <taxon>Pseudomonadota</taxon>
        <taxon>Gammaproteobacteria</taxon>
        <taxon>Pseudomonadales</taxon>
        <taxon>Pseudomonadaceae</taxon>
        <taxon>Pseudomonas</taxon>
    </lineage>
</organism>
<dbReference type="STRING" id="425504.SAMN05216206_2757"/>
<dbReference type="RefSeq" id="WP_090242827.1">
    <property type="nucleotide sequence ID" value="NZ_FOQL01000003.1"/>
</dbReference>
<dbReference type="Proteomes" id="UP000243606">
    <property type="component" value="Unassembled WGS sequence"/>
</dbReference>
<sequence>MSPLYITKRGSRSVISAGMRGIAGGGPGGSGGVRTFNTRSGVVVLIGADVTAALGYTPANGASLAAVAFSGAYSALTGKPFIPTTAAQIGAATQSQGELAATAVQPEALTIALNSKVDRAEGYGLSQENFTLTEKNKLAGISDNVTAQLADLTLRLETLESSGGAPNGALTDGAGNVLVDGAGNTLIAGA</sequence>
<dbReference type="OrthoDB" id="7018784at2"/>
<evidence type="ECO:0000313" key="2">
    <source>
        <dbReference type="Proteomes" id="UP000243606"/>
    </source>
</evidence>
<dbReference type="EMBL" id="FOQL01000003">
    <property type="protein sequence ID" value="SFI69133.1"/>
    <property type="molecule type" value="Genomic_DNA"/>
</dbReference>
<accession>A0A1I3K9I1</accession>
<dbReference type="AlphaFoldDB" id="A0A1I3K9I1"/>
<reference evidence="2" key="1">
    <citation type="submission" date="2016-10" db="EMBL/GenBank/DDBJ databases">
        <authorList>
            <person name="Varghese N."/>
            <person name="Submissions S."/>
        </authorList>
    </citation>
    <scope>NUCLEOTIDE SEQUENCE [LARGE SCALE GENOMIC DNA]</scope>
    <source>
        <strain evidence="2">LMG 24016</strain>
    </source>
</reference>